<proteinExistence type="predicted"/>
<reference evidence="1 2" key="1">
    <citation type="journal article" date="2014" name="Genome Announc.">
        <title>Draft Genome Sequences of Two Isolates of the Roseobacter Group, Sulfitobacter sp. Strains 3SOLIMAR09 and 1FIGIMAR09, from Harbors of Mallorca Island (Mediterranean Sea).</title>
        <authorList>
            <person name="Mas-Llado M."/>
            <person name="Pina-Villalonga J.M."/>
            <person name="Brunet-Galmes I."/>
            <person name="Nogales B."/>
            <person name="Bosch R."/>
        </authorList>
    </citation>
    <scope>NUCLEOTIDE SEQUENCE [LARGE SCALE GENOMIC DNA]</scope>
    <source>
        <strain evidence="1 2">1FIGIMAR09</strain>
    </source>
</reference>
<dbReference type="RefSeq" id="WP_025046684.1">
    <property type="nucleotide sequence ID" value="NZ_CP068998.1"/>
</dbReference>
<protein>
    <submittedName>
        <fullName evidence="1">Tat pathway signal protein</fullName>
    </submittedName>
</protein>
<name>A0A061SNX8_9RHOB</name>
<evidence type="ECO:0000313" key="2">
    <source>
        <dbReference type="Proteomes" id="UP000027337"/>
    </source>
</evidence>
<organism evidence="1 2">
    <name type="scientific">Sulfitobacter mediterraneus</name>
    <dbReference type="NCBI Taxonomy" id="83219"/>
    <lineage>
        <taxon>Bacteria</taxon>
        <taxon>Pseudomonadati</taxon>
        <taxon>Pseudomonadota</taxon>
        <taxon>Alphaproteobacteria</taxon>
        <taxon>Rhodobacterales</taxon>
        <taxon>Roseobacteraceae</taxon>
        <taxon>Sulfitobacter</taxon>
    </lineage>
</organism>
<dbReference type="OrthoDB" id="7652364at2"/>
<dbReference type="PROSITE" id="PS51318">
    <property type="entry name" value="TAT"/>
    <property type="match status" value="1"/>
</dbReference>
<dbReference type="STRING" id="83219.PM02_13850"/>
<gene>
    <name evidence="1" type="ORF">PM02_13850</name>
</gene>
<evidence type="ECO:0000313" key="1">
    <source>
        <dbReference type="EMBL" id="KAJ02557.1"/>
    </source>
</evidence>
<accession>A0A061SNX8</accession>
<comment type="caution">
    <text evidence="1">The sequence shown here is derived from an EMBL/GenBank/DDBJ whole genome shotgun (WGS) entry which is preliminary data.</text>
</comment>
<dbReference type="InterPro" id="IPR006311">
    <property type="entry name" value="TAT_signal"/>
</dbReference>
<dbReference type="AlphaFoldDB" id="A0A061SNX8"/>
<keyword evidence="2" id="KW-1185">Reference proteome</keyword>
<dbReference type="Proteomes" id="UP000027337">
    <property type="component" value="Unassembled WGS sequence"/>
</dbReference>
<sequence>MANLTRRGFIAATVAAGTIRSVPMLATKPAARRVLTLVYDKSLGMMRAIDRLVP</sequence>
<dbReference type="EMBL" id="JEMU01000011">
    <property type="protein sequence ID" value="KAJ02557.1"/>
    <property type="molecule type" value="Genomic_DNA"/>
</dbReference>
<dbReference type="eggNOG" id="ENOG5033H93">
    <property type="taxonomic scope" value="Bacteria"/>
</dbReference>
<dbReference type="GeneID" id="72436913"/>